<feature type="domain" description="STAS" evidence="1">
    <location>
        <begin position="4"/>
        <end position="108"/>
    </location>
</feature>
<dbReference type="EMBL" id="AWVH01000006">
    <property type="protein sequence ID" value="ERJ94094.1"/>
    <property type="molecule type" value="Genomic_DNA"/>
</dbReference>
<protein>
    <submittedName>
        <fullName evidence="2">STAS domain protein</fullName>
    </submittedName>
</protein>
<evidence type="ECO:0000259" key="1">
    <source>
        <dbReference type="PROSITE" id="PS50801"/>
    </source>
</evidence>
<gene>
    <name evidence="2" type="ORF">HMPREF9193_00449</name>
</gene>
<dbReference type="Pfam" id="PF01740">
    <property type="entry name" value="STAS"/>
    <property type="match status" value="1"/>
</dbReference>
<evidence type="ECO:0000313" key="3">
    <source>
        <dbReference type="Proteomes" id="UP000016649"/>
    </source>
</evidence>
<organism evidence="2 3">
    <name type="scientific">Treponema lecithinolyticum ATCC 700332</name>
    <dbReference type="NCBI Taxonomy" id="1321815"/>
    <lineage>
        <taxon>Bacteria</taxon>
        <taxon>Pseudomonadati</taxon>
        <taxon>Spirochaetota</taxon>
        <taxon>Spirochaetia</taxon>
        <taxon>Spirochaetales</taxon>
        <taxon>Treponemataceae</taxon>
        <taxon>Treponema</taxon>
    </lineage>
</organism>
<dbReference type="InterPro" id="IPR036513">
    <property type="entry name" value="STAS_dom_sf"/>
</dbReference>
<dbReference type="PANTHER" id="PTHR35849">
    <property type="entry name" value="BLR2341 PROTEIN"/>
    <property type="match status" value="1"/>
</dbReference>
<comment type="caution">
    <text evidence="2">The sequence shown here is derived from an EMBL/GenBank/DDBJ whole genome shotgun (WGS) entry which is preliminary data.</text>
</comment>
<dbReference type="PANTHER" id="PTHR35849:SF2">
    <property type="entry name" value="BLR2341 PROTEIN"/>
    <property type="match status" value="1"/>
</dbReference>
<name>A0ABN0P0W8_TRELE</name>
<dbReference type="SUPFAM" id="SSF52091">
    <property type="entry name" value="SpoIIaa-like"/>
    <property type="match status" value="1"/>
</dbReference>
<dbReference type="InterPro" id="IPR052746">
    <property type="entry name" value="MlaB_ABC_Transporter"/>
</dbReference>
<dbReference type="Gene3D" id="3.30.750.24">
    <property type="entry name" value="STAS domain"/>
    <property type="match status" value="1"/>
</dbReference>
<dbReference type="PROSITE" id="PS50801">
    <property type="entry name" value="STAS"/>
    <property type="match status" value="1"/>
</dbReference>
<dbReference type="CDD" id="cd07043">
    <property type="entry name" value="STAS_anti-anti-sigma_factors"/>
    <property type="match status" value="1"/>
</dbReference>
<keyword evidence="3" id="KW-1185">Reference proteome</keyword>
<evidence type="ECO:0000313" key="2">
    <source>
        <dbReference type="EMBL" id="ERJ94094.1"/>
    </source>
</evidence>
<dbReference type="RefSeq" id="WP_021686850.1">
    <property type="nucleotide sequence ID" value="NZ_KI260561.1"/>
</dbReference>
<proteinExistence type="predicted"/>
<sequence length="108" mass="11946">MEQLVIQEKKGPNYALLELTGPVTSYNFAEFEKMAYDFIQKSHLVLDMSQVTAMDSSALSVLMGCFNDGAKKGFTLFLLKPSDAVMDALASTGFADSFRRIYSVTEIV</sequence>
<dbReference type="Proteomes" id="UP000016649">
    <property type="component" value="Unassembled WGS sequence"/>
</dbReference>
<dbReference type="InterPro" id="IPR002645">
    <property type="entry name" value="STAS_dom"/>
</dbReference>
<reference evidence="2 3" key="1">
    <citation type="submission" date="2013-08" db="EMBL/GenBank/DDBJ databases">
        <authorList>
            <person name="Weinstock G."/>
            <person name="Sodergren E."/>
            <person name="Wylie T."/>
            <person name="Fulton L."/>
            <person name="Fulton R."/>
            <person name="Fronick C."/>
            <person name="O'Laughlin M."/>
            <person name="Godfrey J."/>
            <person name="Miner T."/>
            <person name="Herter B."/>
            <person name="Appelbaum E."/>
            <person name="Cordes M."/>
            <person name="Lek S."/>
            <person name="Wollam A."/>
            <person name="Pepin K.H."/>
            <person name="Palsikar V.B."/>
            <person name="Mitreva M."/>
            <person name="Wilson R.K."/>
        </authorList>
    </citation>
    <scope>NUCLEOTIDE SEQUENCE [LARGE SCALE GENOMIC DNA]</scope>
    <source>
        <strain evidence="2 3">ATCC 700332</strain>
    </source>
</reference>
<accession>A0ABN0P0W8</accession>